<evidence type="ECO:0008006" key="4">
    <source>
        <dbReference type="Google" id="ProtNLM"/>
    </source>
</evidence>
<dbReference type="AlphaFoldDB" id="A0AAD2CBY1"/>
<dbReference type="Gene3D" id="2.20.110.10">
    <property type="entry name" value="Histone H3 K4-specific methyltransferase SET7/9 N-terminal domain"/>
    <property type="match status" value="1"/>
</dbReference>
<name>A0AAD2CBY1_9STRA</name>
<dbReference type="Proteomes" id="UP001295423">
    <property type="component" value="Unassembled WGS sequence"/>
</dbReference>
<proteinExistence type="predicted"/>
<organism evidence="2 3">
    <name type="scientific">Cylindrotheca closterium</name>
    <dbReference type="NCBI Taxonomy" id="2856"/>
    <lineage>
        <taxon>Eukaryota</taxon>
        <taxon>Sar</taxon>
        <taxon>Stramenopiles</taxon>
        <taxon>Ochrophyta</taxon>
        <taxon>Bacillariophyta</taxon>
        <taxon>Bacillariophyceae</taxon>
        <taxon>Bacillariophycidae</taxon>
        <taxon>Bacillariales</taxon>
        <taxon>Bacillariaceae</taxon>
        <taxon>Cylindrotheca</taxon>
    </lineage>
</organism>
<feature type="region of interest" description="Disordered" evidence="1">
    <location>
        <begin position="149"/>
        <end position="219"/>
    </location>
</feature>
<dbReference type="SUPFAM" id="SSF82185">
    <property type="entry name" value="Histone H3 K4-specific methyltransferase SET7/9 N-terminal domain"/>
    <property type="match status" value="1"/>
</dbReference>
<accession>A0AAD2CBY1</accession>
<sequence length="297" mass="33144">MASTQQISRQSNASVRLDQIQSEKPRIEVVLKKNSDAETLASTSSNEEKREKLAATESRQPQAAQLKEKRQQERLREALDKELDDLDLPKLEDQVKQIPRKGKNLDWVPDSIVITNKDYDSDDDESDNCSLISGLTLPQEISLLRQIADKHHHTHSRQSRTSSRTKEKSKSSSKGSKSSRKTRNKVAASQISSKSADIASHGKRKSRPTTDAGDLKPDRAQNMEIEIKMNGQIQKGSYSGALSQTVPRLPYGAGIIKFDNGDMYMGDMMDGQMHGHGTLVNGDTVLRGEFEHNMFVV</sequence>
<reference evidence="2" key="1">
    <citation type="submission" date="2023-08" db="EMBL/GenBank/DDBJ databases">
        <authorList>
            <person name="Audoor S."/>
            <person name="Bilcke G."/>
        </authorList>
    </citation>
    <scope>NUCLEOTIDE SEQUENCE</scope>
</reference>
<comment type="caution">
    <text evidence="2">The sequence shown here is derived from an EMBL/GenBank/DDBJ whole genome shotgun (WGS) entry which is preliminary data.</text>
</comment>
<evidence type="ECO:0000256" key="1">
    <source>
        <dbReference type="SAM" id="MobiDB-lite"/>
    </source>
</evidence>
<evidence type="ECO:0000313" key="3">
    <source>
        <dbReference type="Proteomes" id="UP001295423"/>
    </source>
</evidence>
<protein>
    <recommendedName>
        <fullName evidence="4">MORN repeat-containing protein 5</fullName>
    </recommendedName>
</protein>
<feature type="region of interest" description="Disordered" evidence="1">
    <location>
        <begin position="1"/>
        <end position="20"/>
    </location>
</feature>
<dbReference type="EMBL" id="CAKOGP040000014">
    <property type="protein sequence ID" value="CAJ1927356.1"/>
    <property type="molecule type" value="Genomic_DNA"/>
</dbReference>
<gene>
    <name evidence="2" type="ORF">CYCCA115_LOCUS1300</name>
</gene>
<evidence type="ECO:0000313" key="2">
    <source>
        <dbReference type="EMBL" id="CAJ1927356.1"/>
    </source>
</evidence>
<feature type="region of interest" description="Disordered" evidence="1">
    <location>
        <begin position="37"/>
        <end position="72"/>
    </location>
</feature>
<keyword evidence="3" id="KW-1185">Reference proteome</keyword>